<organism evidence="1 2">
    <name type="scientific">Pseudomonas synxantha</name>
    <dbReference type="NCBI Taxonomy" id="47883"/>
    <lineage>
        <taxon>Bacteria</taxon>
        <taxon>Pseudomonadati</taxon>
        <taxon>Pseudomonadota</taxon>
        <taxon>Gammaproteobacteria</taxon>
        <taxon>Pseudomonadales</taxon>
        <taxon>Pseudomonadaceae</taxon>
        <taxon>Pseudomonas</taxon>
    </lineage>
</organism>
<accession>A0AAU8TLV0</accession>
<gene>
    <name evidence="1" type="ORF">VO64_2035</name>
</gene>
<proteinExistence type="predicted"/>
<evidence type="ECO:0000313" key="2">
    <source>
        <dbReference type="Proteomes" id="UP000033099"/>
    </source>
</evidence>
<sequence length="47" mass="4912">MIAGEGHESLGFIHIVDLCYPPGGDGAGVAWNLLSMFNDAPPERANA</sequence>
<dbReference type="EMBL" id="CP011117">
    <property type="protein sequence ID" value="AKA82581.1"/>
    <property type="molecule type" value="Genomic_DNA"/>
</dbReference>
<evidence type="ECO:0000313" key="1">
    <source>
        <dbReference type="EMBL" id="AKA82581.1"/>
    </source>
</evidence>
<dbReference type="Proteomes" id="UP000033099">
    <property type="component" value="Chromosome"/>
</dbReference>
<name>A0AAU8TLV0_9PSED</name>
<reference evidence="1 2" key="1">
    <citation type="journal article" date="2015" name="Genome Announc.">
        <title>Complete Genome Sequence of Biocontrol Strain Pseudomonas fluorescens LBUM223.</title>
        <authorList>
            <person name="Roquigny R."/>
            <person name="Arseneault T."/>
            <person name="Gadkar V.J."/>
            <person name="Novinscak A."/>
            <person name="Joly D.L."/>
            <person name="Filion M."/>
        </authorList>
    </citation>
    <scope>NUCLEOTIDE SEQUENCE [LARGE SCALE GENOMIC DNA]</scope>
    <source>
        <strain evidence="1 2">LBUM223</strain>
    </source>
</reference>
<protein>
    <submittedName>
        <fullName evidence="1">Uncharacterized protein</fullName>
    </submittedName>
</protein>
<dbReference type="KEGG" id="pfb:VO64_2035"/>
<dbReference type="AlphaFoldDB" id="A0AAU8TLV0"/>